<dbReference type="OMA" id="CDFIHCD"/>
<evidence type="ECO:0000256" key="2">
    <source>
        <dbReference type="SAM" id="MobiDB-lite"/>
    </source>
</evidence>
<dbReference type="PROSITE" id="PS50103">
    <property type="entry name" value="ZF_C3H1"/>
    <property type="match status" value="2"/>
</dbReference>
<dbReference type="VEuPathDB" id="TriTrypDB:LpyrH10_02_4030"/>
<keyword evidence="1" id="KW-0863">Zinc-finger</keyword>
<dbReference type="GO" id="GO:0008270">
    <property type="term" value="F:zinc ion binding"/>
    <property type="evidence" value="ECO:0007669"/>
    <property type="project" value="UniProtKB-KW"/>
</dbReference>
<feature type="compositionally biased region" description="Low complexity" evidence="2">
    <location>
        <begin position="404"/>
        <end position="421"/>
    </location>
</feature>
<feature type="domain" description="C3H1-type" evidence="3">
    <location>
        <begin position="245"/>
        <end position="268"/>
    </location>
</feature>
<feature type="region of interest" description="Disordered" evidence="2">
    <location>
        <begin position="134"/>
        <end position="183"/>
    </location>
</feature>
<dbReference type="InterPro" id="IPR000571">
    <property type="entry name" value="Znf_CCCH"/>
</dbReference>
<proteinExistence type="predicted"/>
<dbReference type="AlphaFoldDB" id="A0A0M9G8Z5"/>
<reference evidence="4 5" key="1">
    <citation type="submission" date="2015-07" db="EMBL/GenBank/DDBJ databases">
        <title>High-quality genome of monoxenous trypanosomatid Leptomonas pyrrhocoris.</title>
        <authorList>
            <person name="Flegontov P."/>
            <person name="Butenko A."/>
            <person name="Firsov S."/>
            <person name="Vlcek C."/>
            <person name="Logacheva M.D."/>
            <person name="Field M."/>
            <person name="Filatov D."/>
            <person name="Flegontova O."/>
            <person name="Gerasimov E."/>
            <person name="Jackson A.P."/>
            <person name="Kelly S."/>
            <person name="Opperdoes F."/>
            <person name="O'Reilly A."/>
            <person name="Votypka J."/>
            <person name="Yurchenko V."/>
            <person name="Lukes J."/>
        </authorList>
    </citation>
    <scope>NUCLEOTIDE SEQUENCE [LARGE SCALE GENOMIC DNA]</scope>
    <source>
        <strain evidence="4">H10</strain>
    </source>
</reference>
<gene>
    <name evidence="4" type="ORF">ABB37_01429</name>
</gene>
<name>A0A0M9G8Z5_LEPPY</name>
<keyword evidence="1" id="KW-0862">Zinc</keyword>
<evidence type="ECO:0000313" key="4">
    <source>
        <dbReference type="EMBL" id="KPA84996.1"/>
    </source>
</evidence>
<evidence type="ECO:0000259" key="3">
    <source>
        <dbReference type="PROSITE" id="PS50103"/>
    </source>
</evidence>
<feature type="domain" description="C3H1-type" evidence="3">
    <location>
        <begin position="355"/>
        <end position="382"/>
    </location>
</feature>
<accession>A0A0M9G8Z5</accession>
<dbReference type="PANTHER" id="PTHR37562:SF5">
    <property type="entry name" value="C3H1-TYPE DOMAIN-CONTAINING PROTEIN"/>
    <property type="match status" value="1"/>
</dbReference>
<keyword evidence="1" id="KW-0479">Metal-binding</keyword>
<dbReference type="OrthoDB" id="273462at2759"/>
<feature type="region of interest" description="Disordered" evidence="2">
    <location>
        <begin position="404"/>
        <end position="444"/>
    </location>
</feature>
<keyword evidence="5" id="KW-1185">Reference proteome</keyword>
<feature type="zinc finger region" description="C3H1-type" evidence="1">
    <location>
        <begin position="355"/>
        <end position="382"/>
    </location>
</feature>
<dbReference type="PANTHER" id="PTHR37562">
    <property type="entry name" value="C3H1-TYPE DOMAIN-CONTAINING PROTEIN-RELATED"/>
    <property type="match status" value="1"/>
</dbReference>
<feature type="compositionally biased region" description="Polar residues" evidence="2">
    <location>
        <begin position="160"/>
        <end position="183"/>
    </location>
</feature>
<organism evidence="4 5">
    <name type="scientific">Leptomonas pyrrhocoris</name>
    <name type="common">Firebug parasite</name>
    <dbReference type="NCBI Taxonomy" id="157538"/>
    <lineage>
        <taxon>Eukaryota</taxon>
        <taxon>Discoba</taxon>
        <taxon>Euglenozoa</taxon>
        <taxon>Kinetoplastea</taxon>
        <taxon>Metakinetoplastina</taxon>
        <taxon>Trypanosomatida</taxon>
        <taxon>Trypanosomatidae</taxon>
        <taxon>Leishmaniinae</taxon>
        <taxon>Leptomonas</taxon>
    </lineage>
</organism>
<protein>
    <recommendedName>
        <fullName evidence="3">C3H1-type domain-containing protein</fullName>
    </recommendedName>
</protein>
<dbReference type="Proteomes" id="UP000037923">
    <property type="component" value="Unassembled WGS sequence"/>
</dbReference>
<dbReference type="EMBL" id="LGTL01000002">
    <property type="protein sequence ID" value="KPA84996.1"/>
    <property type="molecule type" value="Genomic_DNA"/>
</dbReference>
<evidence type="ECO:0000256" key="1">
    <source>
        <dbReference type="PROSITE-ProRule" id="PRU00723"/>
    </source>
</evidence>
<dbReference type="RefSeq" id="XP_015663435.1">
    <property type="nucleotide sequence ID" value="XM_015797915.1"/>
</dbReference>
<feature type="compositionally biased region" description="Low complexity" evidence="2">
    <location>
        <begin position="140"/>
        <end position="155"/>
    </location>
</feature>
<sequence>MFADLKNIPTFGSNNLSAWSYIEKDPVDWSATSNPPAPNEADVKALLQMLSGSADSGELIHTDPSALYERLEMKSPPSSNEETDERVVGTHNSLEAGCDFLHLFNHNDAEDAAPKLLEPEDLLKENTCGGTPNSTYCHPASSSSNALTGSSSASSHTDRPASTTMTSRGIESTKRLSISHPSRHNTAVSNALANIGSGLAEENFNVLTPDKRMMLSIPAEYIQTTLGSRNYRRRNREKLLFSFCLCKTFCSGATCHHGSECDFIHCDPEKLRLVQSAAESKGRKADPTSVHSFQVHWSTPVYSLTEAVYPRLPGGSVVYVKRGGQGTGANSPQGLSSEMVYATVGGQEALRLRSTAPLRVCKHYEREKCARGPLCHFIHPVVLHKSVGSAGSTSAIAAATTAEANARHGAAPPSTPSAVTPFSQTGRPAPYTAPPPLPTTTTTTTTAGPTAAPLLTAAQLPSGALVRYGDALFLWIPERQQLVPVHATTTTRVNPPASPTSGQPPAMLVNIEYQRGLNGAVSSPTGFQMPANAMLVQSSSAVAAHASHHPYSSPPVQRNLTSVNAPNCASPVYPTIVFPC</sequence>
<dbReference type="GeneID" id="26901724"/>
<evidence type="ECO:0000313" key="5">
    <source>
        <dbReference type="Proteomes" id="UP000037923"/>
    </source>
</evidence>
<feature type="zinc finger region" description="C3H1-type" evidence="1">
    <location>
        <begin position="245"/>
        <end position="268"/>
    </location>
</feature>
<comment type="caution">
    <text evidence="4">The sequence shown here is derived from an EMBL/GenBank/DDBJ whole genome shotgun (WGS) entry which is preliminary data.</text>
</comment>